<gene>
    <name evidence="1" type="ORF">NLI96_g8597</name>
</gene>
<accession>A0AAD5UX40</accession>
<name>A0AAD5UX40_9APHY</name>
<dbReference type="Proteomes" id="UP001212997">
    <property type="component" value="Unassembled WGS sequence"/>
</dbReference>
<evidence type="ECO:0000313" key="2">
    <source>
        <dbReference type="Proteomes" id="UP001212997"/>
    </source>
</evidence>
<dbReference type="AlphaFoldDB" id="A0AAD5UX40"/>
<comment type="caution">
    <text evidence="1">The sequence shown here is derived from an EMBL/GenBank/DDBJ whole genome shotgun (WGS) entry which is preliminary data.</text>
</comment>
<sequence>MVYQHPKLLQCYKQLSQHRSNFAFSPRISEIPTRRNNVQFDYSTSYHSRYPSLPIEVREKTTLPRNPTNQISALSTDLPQSFARISASGIVSMHTLRGREFALNLISGSLHLISVCPLSISSACQSSFSLSVRELRFGKPNWTNFSDLNVVNWDTETAAVEQSKEKEKPELRDWGDEREHGFWELNVKQLRSEGAGPSITALLSTPAVPLCV</sequence>
<keyword evidence="2" id="KW-1185">Reference proteome</keyword>
<organism evidence="1 2">
    <name type="scientific">Meripilus lineatus</name>
    <dbReference type="NCBI Taxonomy" id="2056292"/>
    <lineage>
        <taxon>Eukaryota</taxon>
        <taxon>Fungi</taxon>
        <taxon>Dikarya</taxon>
        <taxon>Basidiomycota</taxon>
        <taxon>Agaricomycotina</taxon>
        <taxon>Agaricomycetes</taxon>
        <taxon>Polyporales</taxon>
        <taxon>Meripilaceae</taxon>
        <taxon>Meripilus</taxon>
    </lineage>
</organism>
<reference evidence="1" key="1">
    <citation type="submission" date="2022-07" db="EMBL/GenBank/DDBJ databases">
        <title>Genome Sequence of Physisporinus lineatus.</title>
        <authorList>
            <person name="Buettner E."/>
        </authorList>
    </citation>
    <scope>NUCLEOTIDE SEQUENCE</scope>
    <source>
        <strain evidence="1">VT162</strain>
    </source>
</reference>
<protein>
    <submittedName>
        <fullName evidence="1">Uncharacterized protein</fullName>
    </submittedName>
</protein>
<dbReference type="EMBL" id="JANAWD010000396">
    <property type="protein sequence ID" value="KAJ3480098.1"/>
    <property type="molecule type" value="Genomic_DNA"/>
</dbReference>
<evidence type="ECO:0000313" key="1">
    <source>
        <dbReference type="EMBL" id="KAJ3480098.1"/>
    </source>
</evidence>
<proteinExistence type="predicted"/>